<dbReference type="CDD" id="cd00170">
    <property type="entry name" value="SEC14"/>
    <property type="match status" value="1"/>
</dbReference>
<feature type="domain" description="CRAL-TRIO" evidence="2">
    <location>
        <begin position="590"/>
        <end position="760"/>
    </location>
</feature>
<dbReference type="PANTHER" id="PTHR45657:SF61">
    <property type="entry name" value="CRAL-TRIO DOMAIN-CONTAINING PROTEIN"/>
    <property type="match status" value="1"/>
</dbReference>
<accession>A0AAV0UXB9</accession>
<dbReference type="Pfam" id="PF00650">
    <property type="entry name" value="CRAL_TRIO"/>
    <property type="match status" value="1"/>
</dbReference>
<keyword evidence="4" id="KW-1185">Reference proteome</keyword>
<sequence length="796" mass="89304">MIMPRLSSCLLLSNRQSSRYYFFSQSSSSVVRNKSPPHLVFHSRYGRQYYYYYYNNILRYGQKVRLATRSAYVDDTIVVISKTGIGYYEKNGRHGILSCVPPLGPKFQQLFTEDEFVVTPPNGQRSIKDQVQYGNPLVLVNQHNMVWNNKTGGITGYVGPRPRGVPGEMVVCFTKVPLNVGVRKKRKKEKVDKMTSSIFSLSESPELKSGPVCFGDTNVAIVVVESNRHSQMFNKRLSNFKKPTSHIIGGYICCDGKGTELRFTIWPAKPKIEQISMLNKLITPYNYGQKIALPLRLLESSTAKKTANNCNTSVNEESDIQQTKIFFKLSNGAEAVLPGTLLQQKMLAHVKPPGHNGKKSEAIFELPLQNGPGVLVMRLTGVALRKMAGKLAASNGKQPSAPKANHGKVIFYRVSDSFRLVPVPIFALLCAVVTYYLWDVLNTMEDGLRRELVVLVLVFLPVFYVAVKADHPFSALFRPPVFKPEVDNIDHASPWTTGTLKLIVTEYRFVPEVADANGSVRKALQAARPAASGSTNEQCVTTLEATGSVPMRFLLAEMGNQAKALERYNETTEWRRDEGVDRLLMEPSPHFKIIKDNYPHYYHKRGKNGEPVYYEKPGKINLKALKNAGLTLDDLMLNYLMITEFLWQVIEQDDNCKGISVLDVDGIGISDFAGEAVEYVRKAASISGKHYPERCAYIFVINVPSWFSMVWNAVKGMMDDVTREKVIIVRGKKNILEALSERIPVENIPVEYGGTSDGKSSEEDLLCSLMDYVNNDEVAPATNPIEEILKRKPIKH</sequence>
<dbReference type="PROSITE" id="PS50191">
    <property type="entry name" value="CRAL_TRIO"/>
    <property type="match status" value="1"/>
</dbReference>
<gene>
    <name evidence="3" type="ORF">PDE001_LOCUS7378</name>
</gene>
<dbReference type="EMBL" id="CANTFM010001485">
    <property type="protein sequence ID" value="CAI5740031.1"/>
    <property type="molecule type" value="Genomic_DNA"/>
</dbReference>
<feature type="transmembrane region" description="Helical" evidence="1">
    <location>
        <begin position="420"/>
        <end position="438"/>
    </location>
</feature>
<dbReference type="SMART" id="SM00516">
    <property type="entry name" value="SEC14"/>
    <property type="match status" value="1"/>
</dbReference>
<name>A0AAV0UXB9_9STRA</name>
<dbReference type="Gene3D" id="3.40.525.10">
    <property type="entry name" value="CRAL-TRIO lipid binding domain"/>
    <property type="match status" value="1"/>
</dbReference>
<keyword evidence="1" id="KW-0472">Membrane</keyword>
<evidence type="ECO:0000313" key="3">
    <source>
        <dbReference type="EMBL" id="CAI5740031.1"/>
    </source>
</evidence>
<comment type="caution">
    <text evidence="3">The sequence shown here is derived from an EMBL/GenBank/DDBJ whole genome shotgun (WGS) entry which is preliminary data.</text>
</comment>
<evidence type="ECO:0000313" key="4">
    <source>
        <dbReference type="Proteomes" id="UP001162029"/>
    </source>
</evidence>
<dbReference type="Proteomes" id="UP001162029">
    <property type="component" value="Unassembled WGS sequence"/>
</dbReference>
<dbReference type="InterPro" id="IPR036865">
    <property type="entry name" value="CRAL-TRIO_dom_sf"/>
</dbReference>
<organism evidence="3 4">
    <name type="scientific">Peronospora destructor</name>
    <dbReference type="NCBI Taxonomy" id="86335"/>
    <lineage>
        <taxon>Eukaryota</taxon>
        <taxon>Sar</taxon>
        <taxon>Stramenopiles</taxon>
        <taxon>Oomycota</taxon>
        <taxon>Peronosporomycetes</taxon>
        <taxon>Peronosporales</taxon>
        <taxon>Peronosporaceae</taxon>
        <taxon>Peronospora</taxon>
    </lineage>
</organism>
<dbReference type="InterPro" id="IPR001251">
    <property type="entry name" value="CRAL-TRIO_dom"/>
</dbReference>
<dbReference type="PANTHER" id="PTHR45657">
    <property type="entry name" value="CRAL-TRIO DOMAIN-CONTAINING PROTEIN YKL091C-RELATED"/>
    <property type="match status" value="1"/>
</dbReference>
<dbReference type="InterPro" id="IPR051026">
    <property type="entry name" value="PI/PC_transfer"/>
</dbReference>
<proteinExistence type="predicted"/>
<keyword evidence="1" id="KW-0812">Transmembrane</keyword>
<feature type="transmembrane region" description="Helical" evidence="1">
    <location>
        <begin position="450"/>
        <end position="467"/>
    </location>
</feature>
<dbReference type="AlphaFoldDB" id="A0AAV0UXB9"/>
<keyword evidence="1" id="KW-1133">Transmembrane helix</keyword>
<evidence type="ECO:0000256" key="1">
    <source>
        <dbReference type="SAM" id="Phobius"/>
    </source>
</evidence>
<evidence type="ECO:0000259" key="2">
    <source>
        <dbReference type="PROSITE" id="PS50191"/>
    </source>
</evidence>
<reference evidence="3" key="1">
    <citation type="submission" date="2022-12" db="EMBL/GenBank/DDBJ databases">
        <authorList>
            <person name="Webb A."/>
        </authorList>
    </citation>
    <scope>NUCLEOTIDE SEQUENCE</scope>
    <source>
        <strain evidence="3">Pd1</strain>
    </source>
</reference>
<protein>
    <recommendedName>
        <fullName evidence="2">CRAL-TRIO domain-containing protein</fullName>
    </recommendedName>
</protein>
<dbReference type="SUPFAM" id="SSF52087">
    <property type="entry name" value="CRAL/TRIO domain"/>
    <property type="match status" value="1"/>
</dbReference>